<evidence type="ECO:0000256" key="4">
    <source>
        <dbReference type="PROSITE-ProRule" id="PRU00302"/>
    </source>
</evidence>
<feature type="transmembrane region" description="Helical" evidence="6">
    <location>
        <begin position="483"/>
        <end position="505"/>
    </location>
</feature>
<evidence type="ECO:0000313" key="9">
    <source>
        <dbReference type="Proteomes" id="UP000694580"/>
    </source>
</evidence>
<dbReference type="GO" id="GO:0007155">
    <property type="term" value="P:cell adhesion"/>
    <property type="evidence" value="ECO:0007669"/>
    <property type="project" value="InterPro"/>
</dbReference>
<evidence type="ECO:0000256" key="5">
    <source>
        <dbReference type="SAM" id="MobiDB-lite"/>
    </source>
</evidence>
<dbReference type="Pfam" id="PF00193">
    <property type="entry name" value="Xlink"/>
    <property type="match status" value="1"/>
</dbReference>
<name>A0AAY4DXC8_9TELE</name>
<reference evidence="8" key="2">
    <citation type="submission" date="2025-08" db="UniProtKB">
        <authorList>
            <consortium name="Ensembl"/>
        </authorList>
    </citation>
    <scope>IDENTIFICATION</scope>
</reference>
<evidence type="ECO:0000256" key="3">
    <source>
        <dbReference type="ARBA" id="ARBA00023157"/>
    </source>
</evidence>
<accession>A0AAY4DXC8</accession>
<dbReference type="PANTHER" id="PTHR32493">
    <property type="entry name" value="SUSHI DOMAIN-CONTAINING PROTEIN 5"/>
    <property type="match status" value="1"/>
</dbReference>
<evidence type="ECO:0000256" key="6">
    <source>
        <dbReference type="SAM" id="Phobius"/>
    </source>
</evidence>
<keyword evidence="6" id="KW-0472">Membrane</keyword>
<dbReference type="PROSITE" id="PS50923">
    <property type="entry name" value="SUSHI"/>
    <property type="match status" value="1"/>
</dbReference>
<dbReference type="InterPro" id="IPR000436">
    <property type="entry name" value="Sushi_SCR_CCP_dom"/>
</dbReference>
<dbReference type="InterPro" id="IPR016187">
    <property type="entry name" value="CTDL_fold"/>
</dbReference>
<feature type="domain" description="Sushi" evidence="7">
    <location>
        <begin position="128"/>
        <end position="189"/>
    </location>
</feature>
<dbReference type="FunFam" id="2.10.70.10:FF:000050">
    <property type="entry name" value="sushi domain-containing protein 5"/>
    <property type="match status" value="1"/>
</dbReference>
<dbReference type="CDD" id="cd00033">
    <property type="entry name" value="CCP"/>
    <property type="match status" value="1"/>
</dbReference>
<dbReference type="SUPFAM" id="SSF57535">
    <property type="entry name" value="Complement control module/SCR domain"/>
    <property type="match status" value="1"/>
</dbReference>
<dbReference type="Gene3D" id="2.10.70.10">
    <property type="entry name" value="Complement Module, domain 1"/>
    <property type="match status" value="1"/>
</dbReference>
<feature type="compositionally biased region" description="Polar residues" evidence="5">
    <location>
        <begin position="372"/>
        <end position="407"/>
    </location>
</feature>
<feature type="region of interest" description="Disordered" evidence="5">
    <location>
        <begin position="296"/>
        <end position="422"/>
    </location>
</feature>
<sequence>MVASAADVPSSAAANQSSTSLSCHSASNSLWGCVSIVRTEVESSTGVSSERAEQACNAHAGHLASGAELRFAIQECSFSVCSRAWLSGTTVCRRVERAGLHAVDVQVEDAVEGGEEETLCFNDALSDVPCGDPPSFPHARLRGQTGLAVGDELLYECEAGFAAYSGDSAFSLLCDSCGEWYGFVPTCEKTGQCVCVCVCADALLVSMMFVCLMTGENATYASLDDTFAGGTRAPPVGGEEAEPTEGEESTGNVRMSVTDPPVALLSQKHLFWFPSEAFQDTEVQIKTPTDQIDIADKSAGSQSQPESNKDGHTLEKPTDVHQQNTDGSWLDGHPVSNEENTTVVGVSTEAESEDRKTDEERGEVGLTRQKDNSTPSVAVSNAPSPTLEHSTMVYTRSPTPENVSSSHEGMGPDLTTPSGVERPEMPLHPTKSTDLATPPDDIIILSTDIGSQTVNQNNYTQQGGGTELPCGVDTCSPTGGGPMVAIITVGVAVALAGLALGAWLYRKRQQKNLLYQLNDGGMTQQTQSIEMQFTD</sequence>
<reference evidence="8 9" key="1">
    <citation type="submission" date="2020-06" db="EMBL/GenBank/DDBJ databases">
        <authorList>
            <consortium name="Wellcome Sanger Institute Data Sharing"/>
        </authorList>
    </citation>
    <scope>NUCLEOTIDE SEQUENCE [LARGE SCALE GENOMIC DNA]</scope>
</reference>
<proteinExistence type="predicted"/>
<dbReference type="CDD" id="cd12087">
    <property type="entry name" value="TM_EGFR-like"/>
    <property type="match status" value="1"/>
</dbReference>
<feature type="compositionally biased region" description="Basic and acidic residues" evidence="5">
    <location>
        <begin position="307"/>
        <end position="319"/>
    </location>
</feature>
<feature type="region of interest" description="Disordered" evidence="5">
    <location>
        <begin position="231"/>
        <end position="255"/>
    </location>
</feature>
<dbReference type="Ensembl" id="ENSDCDT00010060578.1">
    <property type="protein sequence ID" value="ENSDCDP00010050157.1"/>
    <property type="gene ID" value="ENSDCDG00010029820.1"/>
</dbReference>
<dbReference type="Pfam" id="PF00084">
    <property type="entry name" value="Sushi"/>
    <property type="match status" value="1"/>
</dbReference>
<dbReference type="PANTHER" id="PTHR32493:SF0">
    <property type="entry name" value="SUSHI DOMAIN-CONTAINING PROTEIN 5"/>
    <property type="match status" value="1"/>
</dbReference>
<dbReference type="InterPro" id="IPR000538">
    <property type="entry name" value="Link_dom"/>
</dbReference>
<dbReference type="InterPro" id="IPR035976">
    <property type="entry name" value="Sushi/SCR/CCP_sf"/>
</dbReference>
<protein>
    <recommendedName>
        <fullName evidence="7">Sushi domain-containing protein</fullName>
    </recommendedName>
</protein>
<reference evidence="8" key="3">
    <citation type="submission" date="2025-09" db="UniProtKB">
        <authorList>
            <consortium name="Ensembl"/>
        </authorList>
    </citation>
    <scope>IDENTIFICATION</scope>
</reference>
<dbReference type="Proteomes" id="UP000694580">
    <property type="component" value="Chromosome 9"/>
</dbReference>
<dbReference type="GeneTree" id="ENSGT00390000009163"/>
<dbReference type="SUPFAM" id="SSF56436">
    <property type="entry name" value="C-type lectin-like"/>
    <property type="match status" value="1"/>
</dbReference>
<evidence type="ECO:0000259" key="7">
    <source>
        <dbReference type="PROSITE" id="PS50923"/>
    </source>
</evidence>
<dbReference type="InterPro" id="IPR053298">
    <property type="entry name" value="Sushi_domain_protein"/>
</dbReference>
<evidence type="ECO:0000256" key="1">
    <source>
        <dbReference type="ARBA" id="ARBA00022659"/>
    </source>
</evidence>
<dbReference type="AlphaFoldDB" id="A0AAY4DXC8"/>
<organism evidence="8 9">
    <name type="scientific">Denticeps clupeoides</name>
    <name type="common">denticle herring</name>
    <dbReference type="NCBI Taxonomy" id="299321"/>
    <lineage>
        <taxon>Eukaryota</taxon>
        <taxon>Metazoa</taxon>
        <taxon>Chordata</taxon>
        <taxon>Craniata</taxon>
        <taxon>Vertebrata</taxon>
        <taxon>Euteleostomi</taxon>
        <taxon>Actinopterygii</taxon>
        <taxon>Neopterygii</taxon>
        <taxon>Teleostei</taxon>
        <taxon>Clupei</taxon>
        <taxon>Clupeiformes</taxon>
        <taxon>Denticipitoidei</taxon>
        <taxon>Denticipitidae</taxon>
        <taxon>Denticeps</taxon>
    </lineage>
</organism>
<keyword evidence="6" id="KW-0812">Transmembrane</keyword>
<keyword evidence="9" id="KW-1185">Reference proteome</keyword>
<dbReference type="GO" id="GO:0007219">
    <property type="term" value="P:Notch signaling pathway"/>
    <property type="evidence" value="ECO:0007669"/>
    <property type="project" value="TreeGrafter"/>
</dbReference>
<feature type="compositionally biased region" description="Acidic residues" evidence="5">
    <location>
        <begin position="239"/>
        <end position="248"/>
    </location>
</feature>
<dbReference type="SMART" id="SM00032">
    <property type="entry name" value="CCP"/>
    <property type="match status" value="1"/>
</dbReference>
<feature type="compositionally biased region" description="Basic and acidic residues" evidence="5">
    <location>
        <begin position="353"/>
        <end position="371"/>
    </location>
</feature>
<keyword evidence="6" id="KW-1133">Transmembrane helix</keyword>
<dbReference type="GO" id="GO:0005540">
    <property type="term" value="F:hyaluronic acid binding"/>
    <property type="evidence" value="ECO:0007669"/>
    <property type="project" value="InterPro"/>
</dbReference>
<evidence type="ECO:0000313" key="8">
    <source>
        <dbReference type="Ensembl" id="ENSDCDP00010050157.1"/>
    </source>
</evidence>
<keyword evidence="1 4" id="KW-0768">Sushi</keyword>
<keyword evidence="3" id="KW-1015">Disulfide bond</keyword>
<gene>
    <name evidence="8" type="primary">SUSD5</name>
</gene>
<keyword evidence="2" id="KW-0732">Signal</keyword>
<comment type="caution">
    <text evidence="4">Lacks conserved residue(s) required for the propagation of feature annotation.</text>
</comment>
<evidence type="ECO:0000256" key="2">
    <source>
        <dbReference type="ARBA" id="ARBA00022729"/>
    </source>
</evidence>